<accession>A0AAP9DQI9</accession>
<keyword evidence="5 7" id="KW-1133">Transmembrane helix</keyword>
<feature type="transmembrane region" description="Helical" evidence="7">
    <location>
        <begin position="116"/>
        <end position="138"/>
    </location>
</feature>
<keyword evidence="4 7" id="KW-0812">Transmembrane</keyword>
<feature type="transmembrane region" description="Helical" evidence="7">
    <location>
        <begin position="288"/>
        <end position="314"/>
    </location>
</feature>
<evidence type="ECO:0000256" key="2">
    <source>
        <dbReference type="ARBA" id="ARBA00022448"/>
    </source>
</evidence>
<dbReference type="PANTHER" id="PTHR43163">
    <property type="entry name" value="DIPEPTIDE TRANSPORT SYSTEM PERMEASE PROTEIN DPPB-RELATED"/>
    <property type="match status" value="1"/>
</dbReference>
<dbReference type="Proteomes" id="UP000315377">
    <property type="component" value="Chromosome"/>
</dbReference>
<dbReference type="PANTHER" id="PTHR43163:SF6">
    <property type="entry name" value="DIPEPTIDE TRANSPORT SYSTEM PERMEASE PROTEIN DPPB-RELATED"/>
    <property type="match status" value="1"/>
</dbReference>
<reference evidence="9 10" key="1">
    <citation type="submission" date="2019-07" db="EMBL/GenBank/DDBJ databases">
        <title>Paenibacillus thiaminolyticus NRRL B-4156.</title>
        <authorList>
            <person name="Hehnly C."/>
            <person name="Zhang L."/>
        </authorList>
    </citation>
    <scope>NUCLEOTIDE SEQUENCE [LARGE SCALE GENOMIC DNA]</scope>
    <source>
        <strain evidence="9 10">NRRL B-4156</strain>
    </source>
</reference>
<keyword evidence="2 7" id="KW-0813">Transport</keyword>
<proteinExistence type="inferred from homology"/>
<dbReference type="InterPro" id="IPR000515">
    <property type="entry name" value="MetI-like"/>
</dbReference>
<evidence type="ECO:0000313" key="10">
    <source>
        <dbReference type="Proteomes" id="UP000315377"/>
    </source>
</evidence>
<evidence type="ECO:0000256" key="7">
    <source>
        <dbReference type="RuleBase" id="RU363032"/>
    </source>
</evidence>
<feature type="transmembrane region" description="Helical" evidence="7">
    <location>
        <begin position="187"/>
        <end position="206"/>
    </location>
</feature>
<comment type="similarity">
    <text evidence="7">Belongs to the binding-protein-dependent transport system permease family.</text>
</comment>
<feature type="transmembrane region" description="Helical" evidence="7">
    <location>
        <begin position="145"/>
        <end position="167"/>
    </location>
</feature>
<evidence type="ECO:0000256" key="6">
    <source>
        <dbReference type="ARBA" id="ARBA00023136"/>
    </source>
</evidence>
<evidence type="ECO:0000313" key="9">
    <source>
        <dbReference type="EMBL" id="QDM42177.1"/>
    </source>
</evidence>
<dbReference type="InterPro" id="IPR035906">
    <property type="entry name" value="MetI-like_sf"/>
</dbReference>
<dbReference type="Pfam" id="PF19300">
    <property type="entry name" value="BPD_transp_1_N"/>
    <property type="match status" value="1"/>
</dbReference>
<dbReference type="CDD" id="cd06261">
    <property type="entry name" value="TM_PBP2"/>
    <property type="match status" value="1"/>
</dbReference>
<keyword evidence="6 7" id="KW-0472">Membrane</keyword>
<comment type="subcellular location">
    <subcellularLocation>
        <location evidence="1 7">Cell membrane</location>
        <topology evidence="1 7">Multi-pass membrane protein</topology>
    </subcellularLocation>
</comment>
<dbReference type="Pfam" id="PF00528">
    <property type="entry name" value="BPD_transp_1"/>
    <property type="match status" value="1"/>
</dbReference>
<evidence type="ECO:0000256" key="5">
    <source>
        <dbReference type="ARBA" id="ARBA00022989"/>
    </source>
</evidence>
<feature type="domain" description="ABC transmembrane type-1" evidence="8">
    <location>
        <begin position="106"/>
        <end position="307"/>
    </location>
</feature>
<evidence type="ECO:0000256" key="3">
    <source>
        <dbReference type="ARBA" id="ARBA00022475"/>
    </source>
</evidence>
<organism evidence="9 10">
    <name type="scientific">Paenibacillus thiaminolyticus</name>
    <name type="common">Bacillus thiaminolyticus</name>
    <dbReference type="NCBI Taxonomy" id="49283"/>
    <lineage>
        <taxon>Bacteria</taxon>
        <taxon>Bacillati</taxon>
        <taxon>Bacillota</taxon>
        <taxon>Bacilli</taxon>
        <taxon>Bacillales</taxon>
        <taxon>Paenibacillaceae</taxon>
        <taxon>Paenibacillus</taxon>
    </lineage>
</organism>
<keyword evidence="3" id="KW-1003">Cell membrane</keyword>
<sequence>MFCFLGKGATAMFGNRIVRGAADMLLTLLAVSMLSFLLMRVSPIDPAEAFAIRNSMTPSDDMIAKLRHELGLDGSLLKQYVTWLTDAIRLDFGKSLRNGKPVFDEFAATIPFTFRIVALSAVLQALGAIGLSCLGYWLRDRWAGYLLRVLMIAGVSIPAFYLAAVYLDVVAVKLRWIAVAGGQGMMNIWSPALCLALPMAAFYGRLLTTVLVKEMGEDYVMYARCQGLKENYILFRHGLPHALLALLPNFMQSIGLTVAGAAVIEQIFSVPGIGNVIITSVINRDAPMIHFSILLLAAVFMLTNQMSSAVRLLLKREPSRGSLP</sequence>
<dbReference type="SUPFAM" id="SSF161098">
    <property type="entry name" value="MetI-like"/>
    <property type="match status" value="1"/>
</dbReference>
<name>A0AAP9DQI9_PANTH</name>
<gene>
    <name evidence="9" type="ORF">FLT43_00635</name>
</gene>
<dbReference type="GO" id="GO:0071916">
    <property type="term" value="F:dipeptide transmembrane transporter activity"/>
    <property type="evidence" value="ECO:0007669"/>
    <property type="project" value="TreeGrafter"/>
</dbReference>
<dbReference type="GO" id="GO:0005886">
    <property type="term" value="C:plasma membrane"/>
    <property type="evidence" value="ECO:0007669"/>
    <property type="project" value="UniProtKB-SubCell"/>
</dbReference>
<evidence type="ECO:0000256" key="1">
    <source>
        <dbReference type="ARBA" id="ARBA00004651"/>
    </source>
</evidence>
<evidence type="ECO:0000259" key="8">
    <source>
        <dbReference type="PROSITE" id="PS50928"/>
    </source>
</evidence>
<dbReference type="Gene3D" id="1.10.3720.10">
    <property type="entry name" value="MetI-like"/>
    <property type="match status" value="1"/>
</dbReference>
<dbReference type="EMBL" id="CP041405">
    <property type="protein sequence ID" value="QDM42177.1"/>
    <property type="molecule type" value="Genomic_DNA"/>
</dbReference>
<dbReference type="PROSITE" id="PS50928">
    <property type="entry name" value="ABC_TM1"/>
    <property type="match status" value="1"/>
</dbReference>
<feature type="transmembrane region" description="Helical" evidence="7">
    <location>
        <begin position="242"/>
        <end position="268"/>
    </location>
</feature>
<protein>
    <submittedName>
        <fullName evidence="9">ABC transporter permease</fullName>
    </submittedName>
</protein>
<dbReference type="InterPro" id="IPR045621">
    <property type="entry name" value="BPD_transp_1_N"/>
</dbReference>
<evidence type="ECO:0000256" key="4">
    <source>
        <dbReference type="ARBA" id="ARBA00022692"/>
    </source>
</evidence>
<dbReference type="AlphaFoldDB" id="A0AAP9DQI9"/>